<evidence type="ECO:0000313" key="10">
    <source>
        <dbReference type="Proteomes" id="UP001165090"/>
    </source>
</evidence>
<reference evidence="9 10" key="1">
    <citation type="journal article" date="2023" name="IScience">
        <title>Expanded male sex-determining region conserved during the evolution of homothallism in the green alga Volvox.</title>
        <authorList>
            <person name="Yamamoto K."/>
            <person name="Matsuzaki R."/>
            <person name="Mahakham W."/>
            <person name="Heman W."/>
            <person name="Sekimoto H."/>
            <person name="Kawachi M."/>
            <person name="Minakuchi Y."/>
            <person name="Toyoda A."/>
            <person name="Nozaki H."/>
        </authorList>
    </citation>
    <scope>NUCLEOTIDE SEQUENCE [LARGE SCALE GENOMIC DNA]</scope>
    <source>
        <strain evidence="9 10">NIES-4468</strain>
    </source>
</reference>
<evidence type="ECO:0000256" key="7">
    <source>
        <dbReference type="SAM" id="MobiDB-lite"/>
    </source>
</evidence>
<accession>A0ABQ5S5V5</accession>
<protein>
    <recommendedName>
        <fullName evidence="8">Protein kinase domain-containing protein</fullName>
    </recommendedName>
</protein>
<dbReference type="PROSITE" id="PS00107">
    <property type="entry name" value="PROTEIN_KINASE_ATP"/>
    <property type="match status" value="1"/>
</dbReference>
<evidence type="ECO:0000256" key="3">
    <source>
        <dbReference type="ARBA" id="ARBA00022741"/>
    </source>
</evidence>
<keyword evidence="10" id="KW-1185">Reference proteome</keyword>
<evidence type="ECO:0000256" key="1">
    <source>
        <dbReference type="ARBA" id="ARBA00022527"/>
    </source>
</evidence>
<name>A0ABQ5S5V5_9CHLO</name>
<keyword evidence="4" id="KW-0418">Kinase</keyword>
<comment type="caution">
    <text evidence="9">The sequence shown here is derived from an EMBL/GenBank/DDBJ whole genome shotgun (WGS) entry which is preliminary data.</text>
</comment>
<proteinExistence type="predicted"/>
<evidence type="ECO:0000256" key="5">
    <source>
        <dbReference type="ARBA" id="ARBA00022840"/>
    </source>
</evidence>
<sequence>MVEPLSSPDPLGDLPQFTKVKDLGIGSFGTVALYQRNEGRGEPSLCAVKFMPRSGPGVDVNLIHREIQSHRVLRHPHVIRFKQLGLTDTHIYMCMEYADQGDLLGFLRRKGPLPEADARWLFQQFIFGLDYCHLKGVVNRDLKPENLLLKLTPEASKRHRRHQLQEREQRQRLLEQMQQLQLEQQQQPHVSGSGFNVMTGTPRAPALPALPPLGLVDHRTSNTFNLHIKIADFGLSKRAAHSLPKTRVGTINYMAPEVLLAGPSQRYDGHKADIWSAGVVLYAMLFSRVPFEVMHEPAQQGQGQGQPGARDRAATIQRILEGDWSVPPGMSVTPQCLHLLTRMLVPNPARRISMAAIMEHPWFRSGLPPAALTMNTALVRQQAAQSGGPAAGEQTEGEIDEILDVLRRHAAAETEAAVVAALAASHSRSSDDAAEERRAFELKGIEEDEEQPAPPAAATTRRPTQRTAAERQGPYPREPPPPGGGEGDGAAASAAARPVPTLAAVAPQDIRNGGNGPQETPAAAGPVPNAFLVRLALLRPCDIGADGGGAGGVGVDAADNKGRSPGGFNLAMYGAGDGGVGVASAGGGAVPLVAGSSASRRAEALEAIDCIDIIAGRG</sequence>
<dbReference type="SUPFAM" id="SSF56112">
    <property type="entry name" value="Protein kinase-like (PK-like)"/>
    <property type="match status" value="1"/>
</dbReference>
<dbReference type="InterPro" id="IPR030616">
    <property type="entry name" value="Aur-like"/>
</dbReference>
<organism evidence="9 10">
    <name type="scientific">Volvox africanus</name>
    <dbReference type="NCBI Taxonomy" id="51714"/>
    <lineage>
        <taxon>Eukaryota</taxon>
        <taxon>Viridiplantae</taxon>
        <taxon>Chlorophyta</taxon>
        <taxon>core chlorophytes</taxon>
        <taxon>Chlorophyceae</taxon>
        <taxon>CS clade</taxon>
        <taxon>Chlamydomonadales</taxon>
        <taxon>Volvocaceae</taxon>
        <taxon>Volvox</taxon>
    </lineage>
</organism>
<feature type="domain" description="Protein kinase" evidence="8">
    <location>
        <begin position="17"/>
        <end position="363"/>
    </location>
</feature>
<evidence type="ECO:0000256" key="2">
    <source>
        <dbReference type="ARBA" id="ARBA00022679"/>
    </source>
</evidence>
<dbReference type="Gene3D" id="1.10.510.10">
    <property type="entry name" value="Transferase(Phosphotransferase) domain 1"/>
    <property type="match status" value="2"/>
</dbReference>
<evidence type="ECO:0000256" key="4">
    <source>
        <dbReference type="ARBA" id="ARBA00022777"/>
    </source>
</evidence>
<feature type="region of interest" description="Disordered" evidence="7">
    <location>
        <begin position="442"/>
        <end position="496"/>
    </location>
</feature>
<dbReference type="InterPro" id="IPR017441">
    <property type="entry name" value="Protein_kinase_ATP_BS"/>
</dbReference>
<gene>
    <name evidence="9" type="ORF">VaNZ11_008611</name>
</gene>
<dbReference type="Pfam" id="PF00069">
    <property type="entry name" value="Pkinase"/>
    <property type="match status" value="2"/>
</dbReference>
<dbReference type="PANTHER" id="PTHR24350">
    <property type="entry name" value="SERINE/THREONINE-PROTEIN KINASE IAL-RELATED"/>
    <property type="match status" value="1"/>
</dbReference>
<evidence type="ECO:0000256" key="6">
    <source>
        <dbReference type="PROSITE-ProRule" id="PRU10141"/>
    </source>
</evidence>
<dbReference type="Proteomes" id="UP001165090">
    <property type="component" value="Unassembled WGS sequence"/>
</dbReference>
<feature type="compositionally biased region" description="Low complexity" evidence="7">
    <location>
        <begin position="456"/>
        <end position="475"/>
    </location>
</feature>
<keyword evidence="1" id="KW-0723">Serine/threonine-protein kinase</keyword>
<evidence type="ECO:0000259" key="8">
    <source>
        <dbReference type="PROSITE" id="PS50011"/>
    </source>
</evidence>
<keyword evidence="2" id="KW-0808">Transferase</keyword>
<keyword evidence="3 6" id="KW-0547">Nucleotide-binding</keyword>
<dbReference type="PROSITE" id="PS50011">
    <property type="entry name" value="PROTEIN_KINASE_DOM"/>
    <property type="match status" value="1"/>
</dbReference>
<dbReference type="SMART" id="SM00220">
    <property type="entry name" value="S_TKc"/>
    <property type="match status" value="1"/>
</dbReference>
<evidence type="ECO:0000313" key="9">
    <source>
        <dbReference type="EMBL" id="GLI65159.1"/>
    </source>
</evidence>
<dbReference type="InterPro" id="IPR000719">
    <property type="entry name" value="Prot_kinase_dom"/>
</dbReference>
<keyword evidence="5 6" id="KW-0067">ATP-binding</keyword>
<dbReference type="EMBL" id="BSDZ01000022">
    <property type="protein sequence ID" value="GLI65159.1"/>
    <property type="molecule type" value="Genomic_DNA"/>
</dbReference>
<feature type="binding site" evidence="6">
    <location>
        <position position="49"/>
    </location>
    <ligand>
        <name>ATP</name>
        <dbReference type="ChEBI" id="CHEBI:30616"/>
    </ligand>
</feature>
<dbReference type="InterPro" id="IPR011009">
    <property type="entry name" value="Kinase-like_dom_sf"/>
</dbReference>